<feature type="chain" id="PRO_5042280275" evidence="1">
    <location>
        <begin position="24"/>
        <end position="378"/>
    </location>
</feature>
<name>A0AAD8XW99_9STRA</name>
<keyword evidence="1" id="KW-0732">Signal</keyword>
<feature type="signal peptide" evidence="1">
    <location>
        <begin position="1"/>
        <end position="23"/>
    </location>
</feature>
<gene>
    <name evidence="2" type="ORF">QTG54_014535</name>
</gene>
<comment type="caution">
    <text evidence="2">The sequence shown here is derived from an EMBL/GenBank/DDBJ whole genome shotgun (WGS) entry which is preliminary data.</text>
</comment>
<protein>
    <submittedName>
        <fullName evidence="2">Uncharacterized protein</fullName>
    </submittedName>
</protein>
<dbReference type="Proteomes" id="UP001224775">
    <property type="component" value="Unassembled WGS sequence"/>
</dbReference>
<sequence length="378" mass="42080">MTSLRCITSTALVLGSSIAICNAFLTSQPLHQPIALHTTNLHVSNGSPDAPKTDVEDKQLQWDLFTRHQALDGEWWGNWDTYDYMGDRVGSTVAGVSLKPDSDGTSSDCNTCFSSSEVTTMPTIATYTPESLGRRHRCAAVGMVVGPSLVKSGAMSTELALRHGNGRVRVTFQHAPVWERGVEPGSCPPQGLKLFKKILLLSWKPPFFRPVPPFDWHAKWAGTSWTWELEDADAWHGRPTGDTSGVWSLRLPGGVLIQCPRVIVSGMPGICRLAWMPEAEGKEGTVEDGNKAKLLRVKHDDDDDMMVGFYPPILSSLRTDMMEKVGELEGATLQEREQAADGYVFSQNEEAEQKKQLHPRWMLDQRLHRERQLLLMRS</sequence>
<evidence type="ECO:0000313" key="2">
    <source>
        <dbReference type="EMBL" id="KAK1734662.1"/>
    </source>
</evidence>
<dbReference type="AlphaFoldDB" id="A0AAD8XW99"/>
<proteinExistence type="predicted"/>
<dbReference type="EMBL" id="JATAAI010000037">
    <property type="protein sequence ID" value="KAK1734662.1"/>
    <property type="molecule type" value="Genomic_DNA"/>
</dbReference>
<accession>A0AAD8XW99</accession>
<reference evidence="2" key="1">
    <citation type="submission" date="2023-06" db="EMBL/GenBank/DDBJ databases">
        <title>Survivors Of The Sea: Transcriptome response of Skeletonema marinoi to long-term dormancy.</title>
        <authorList>
            <person name="Pinder M.I.M."/>
            <person name="Kourtchenko O."/>
            <person name="Robertson E.K."/>
            <person name="Larsson T."/>
            <person name="Maumus F."/>
            <person name="Osuna-Cruz C.M."/>
            <person name="Vancaester E."/>
            <person name="Stenow R."/>
            <person name="Vandepoele K."/>
            <person name="Ploug H."/>
            <person name="Bruchert V."/>
            <person name="Godhe A."/>
            <person name="Topel M."/>
        </authorList>
    </citation>
    <scope>NUCLEOTIDE SEQUENCE</scope>
    <source>
        <strain evidence="2">R05AC</strain>
    </source>
</reference>
<organism evidence="2 3">
    <name type="scientific">Skeletonema marinoi</name>
    <dbReference type="NCBI Taxonomy" id="267567"/>
    <lineage>
        <taxon>Eukaryota</taxon>
        <taxon>Sar</taxon>
        <taxon>Stramenopiles</taxon>
        <taxon>Ochrophyta</taxon>
        <taxon>Bacillariophyta</taxon>
        <taxon>Coscinodiscophyceae</taxon>
        <taxon>Thalassiosirophycidae</taxon>
        <taxon>Thalassiosirales</taxon>
        <taxon>Skeletonemataceae</taxon>
        <taxon>Skeletonema</taxon>
        <taxon>Skeletonema marinoi-dohrnii complex</taxon>
    </lineage>
</organism>
<evidence type="ECO:0000313" key="3">
    <source>
        <dbReference type="Proteomes" id="UP001224775"/>
    </source>
</evidence>
<keyword evidence="3" id="KW-1185">Reference proteome</keyword>
<evidence type="ECO:0000256" key="1">
    <source>
        <dbReference type="SAM" id="SignalP"/>
    </source>
</evidence>